<name>A0A967B3W0_9MICO</name>
<feature type="compositionally biased region" description="Basic and acidic residues" evidence="6">
    <location>
        <begin position="187"/>
        <end position="214"/>
    </location>
</feature>
<evidence type="ECO:0000256" key="1">
    <source>
        <dbReference type="ARBA" id="ARBA00001917"/>
    </source>
</evidence>
<evidence type="ECO:0000313" key="8">
    <source>
        <dbReference type="EMBL" id="NHN56885.1"/>
    </source>
</evidence>
<evidence type="ECO:0000256" key="6">
    <source>
        <dbReference type="SAM" id="MobiDB-lite"/>
    </source>
</evidence>
<evidence type="ECO:0000256" key="3">
    <source>
        <dbReference type="ARBA" id="ARBA00022630"/>
    </source>
</evidence>
<dbReference type="RefSeq" id="WP_166197589.1">
    <property type="nucleotide sequence ID" value="NZ_JAAOIV010000011.1"/>
</dbReference>
<dbReference type="Gene3D" id="3.40.109.10">
    <property type="entry name" value="NADH Oxidase"/>
    <property type="match status" value="1"/>
</dbReference>
<feature type="domain" description="Nitroreductase" evidence="7">
    <location>
        <begin position="7"/>
        <end position="172"/>
    </location>
</feature>
<evidence type="ECO:0000313" key="9">
    <source>
        <dbReference type="Proteomes" id="UP000744769"/>
    </source>
</evidence>
<keyword evidence="5" id="KW-0560">Oxidoreductase</keyword>
<dbReference type="GO" id="GO:0016491">
    <property type="term" value="F:oxidoreductase activity"/>
    <property type="evidence" value="ECO:0007669"/>
    <property type="project" value="UniProtKB-KW"/>
</dbReference>
<sequence length="220" mass="24728">MQLQDAIRKRRMVRRFDVSRPVPPELVDRLLELAVRAPSAGFSQGWDFVVLTDPVARQRFWDAGSEDGIPDAWLRGVQAAPVLIVCCSDRTTYLDRYAEPDKPWQDRDEAHWPVPYWDVDTGMAALIMLLVAVDEGLGGLFFGVPVERLDAVRGALGIPADRNLVGVVAVGYPAEQRSSGSPRTRPRRELSEVVHREGWQTPGRRMDLTGERHRGPIPRL</sequence>
<evidence type="ECO:0000256" key="5">
    <source>
        <dbReference type="ARBA" id="ARBA00023002"/>
    </source>
</evidence>
<keyword evidence="3" id="KW-0285">Flavoprotein</keyword>
<feature type="region of interest" description="Disordered" evidence="6">
    <location>
        <begin position="175"/>
        <end position="220"/>
    </location>
</feature>
<dbReference type="PANTHER" id="PTHR43673:SF2">
    <property type="entry name" value="NITROREDUCTASE"/>
    <property type="match status" value="1"/>
</dbReference>
<dbReference type="EMBL" id="JAAOIV010000011">
    <property type="protein sequence ID" value="NHN56885.1"/>
    <property type="molecule type" value="Genomic_DNA"/>
</dbReference>
<keyword evidence="9" id="KW-1185">Reference proteome</keyword>
<gene>
    <name evidence="8" type="ORF">G9U51_13995</name>
</gene>
<evidence type="ECO:0000259" key="7">
    <source>
        <dbReference type="Pfam" id="PF00881"/>
    </source>
</evidence>
<evidence type="ECO:0000256" key="2">
    <source>
        <dbReference type="ARBA" id="ARBA00007118"/>
    </source>
</evidence>
<comment type="cofactor">
    <cofactor evidence="1">
        <name>FMN</name>
        <dbReference type="ChEBI" id="CHEBI:58210"/>
    </cofactor>
</comment>
<evidence type="ECO:0000256" key="4">
    <source>
        <dbReference type="ARBA" id="ARBA00022643"/>
    </source>
</evidence>
<dbReference type="InterPro" id="IPR029479">
    <property type="entry name" value="Nitroreductase"/>
</dbReference>
<organism evidence="8 9">
    <name type="scientific">Metallococcus carri</name>
    <dbReference type="NCBI Taxonomy" id="1656884"/>
    <lineage>
        <taxon>Bacteria</taxon>
        <taxon>Bacillati</taxon>
        <taxon>Actinomycetota</taxon>
        <taxon>Actinomycetes</taxon>
        <taxon>Micrococcales</taxon>
        <taxon>Dermacoccaceae</taxon>
        <taxon>Metallococcus</taxon>
    </lineage>
</organism>
<dbReference type="SUPFAM" id="SSF55469">
    <property type="entry name" value="FMN-dependent nitroreductase-like"/>
    <property type="match status" value="1"/>
</dbReference>
<accession>A0A967B3W0</accession>
<comment type="caution">
    <text evidence="8">The sequence shown here is derived from an EMBL/GenBank/DDBJ whole genome shotgun (WGS) entry which is preliminary data.</text>
</comment>
<dbReference type="InterPro" id="IPR000415">
    <property type="entry name" value="Nitroreductase-like"/>
</dbReference>
<dbReference type="AlphaFoldDB" id="A0A967B3W0"/>
<dbReference type="Proteomes" id="UP000744769">
    <property type="component" value="Unassembled WGS sequence"/>
</dbReference>
<dbReference type="PANTHER" id="PTHR43673">
    <property type="entry name" value="NAD(P)H NITROREDUCTASE YDGI-RELATED"/>
    <property type="match status" value="1"/>
</dbReference>
<keyword evidence="4" id="KW-0288">FMN</keyword>
<dbReference type="Pfam" id="PF00881">
    <property type="entry name" value="Nitroreductase"/>
    <property type="match status" value="1"/>
</dbReference>
<comment type="similarity">
    <text evidence="2">Belongs to the nitroreductase family.</text>
</comment>
<protein>
    <submittedName>
        <fullName evidence="8">Nitroreductase family protein</fullName>
    </submittedName>
</protein>
<proteinExistence type="inferred from homology"/>
<reference evidence="8" key="1">
    <citation type="submission" date="2020-03" db="EMBL/GenBank/DDBJ databases">
        <title>Draft sequencing of Calidifontibacter sp. DB0510.</title>
        <authorList>
            <person name="Kim D.-U."/>
        </authorList>
    </citation>
    <scope>NUCLEOTIDE SEQUENCE</scope>
    <source>
        <strain evidence="8">DB0510</strain>
    </source>
</reference>